<dbReference type="AlphaFoldDB" id="A0A0E0DH25"/>
<dbReference type="Gramene" id="OMERI04G18040.1">
    <property type="protein sequence ID" value="OMERI04G18040.1"/>
    <property type="gene ID" value="OMERI04G18040"/>
</dbReference>
<reference evidence="1" key="2">
    <citation type="submission" date="2018-05" db="EMBL/GenBank/DDBJ databases">
        <title>OmerRS3 (Oryza meridionalis Reference Sequence Version 3).</title>
        <authorList>
            <person name="Zhang J."/>
            <person name="Kudrna D."/>
            <person name="Lee S."/>
            <person name="Talag J."/>
            <person name="Welchert J."/>
            <person name="Wing R.A."/>
        </authorList>
    </citation>
    <scope>NUCLEOTIDE SEQUENCE [LARGE SCALE GENOMIC DNA]</scope>
    <source>
        <strain evidence="1">cv. OR44</strain>
    </source>
</reference>
<organism evidence="1">
    <name type="scientific">Oryza meridionalis</name>
    <dbReference type="NCBI Taxonomy" id="40149"/>
    <lineage>
        <taxon>Eukaryota</taxon>
        <taxon>Viridiplantae</taxon>
        <taxon>Streptophyta</taxon>
        <taxon>Embryophyta</taxon>
        <taxon>Tracheophyta</taxon>
        <taxon>Spermatophyta</taxon>
        <taxon>Magnoliopsida</taxon>
        <taxon>Liliopsida</taxon>
        <taxon>Poales</taxon>
        <taxon>Poaceae</taxon>
        <taxon>BOP clade</taxon>
        <taxon>Oryzoideae</taxon>
        <taxon>Oryzeae</taxon>
        <taxon>Oryzinae</taxon>
        <taxon>Oryza</taxon>
    </lineage>
</organism>
<accession>A0A0E0DH25</accession>
<keyword evidence="2" id="KW-1185">Reference proteome</keyword>
<dbReference type="HOGENOM" id="CLU_2726470_0_0_1"/>
<proteinExistence type="predicted"/>
<name>A0A0E0DH25_9ORYZ</name>
<evidence type="ECO:0000313" key="1">
    <source>
        <dbReference type="EnsemblPlants" id="OMERI04G18040.1"/>
    </source>
</evidence>
<reference evidence="1" key="1">
    <citation type="submission" date="2015-04" db="UniProtKB">
        <authorList>
            <consortium name="EnsemblPlants"/>
        </authorList>
    </citation>
    <scope>IDENTIFICATION</scope>
</reference>
<sequence length="72" mass="7741">MAMADGAFGTMNQPVLPPHLGKNVQSPFVHVGSLAGNGSRRRCVVPCLLRLCVPWHRSFYGGNGHMEQSPPA</sequence>
<evidence type="ECO:0000313" key="2">
    <source>
        <dbReference type="Proteomes" id="UP000008021"/>
    </source>
</evidence>
<dbReference type="EnsemblPlants" id="OMERI04G18040.1">
    <property type="protein sequence ID" value="OMERI04G18040.1"/>
    <property type="gene ID" value="OMERI04G18040"/>
</dbReference>
<dbReference type="Proteomes" id="UP000008021">
    <property type="component" value="Chromosome 4"/>
</dbReference>
<protein>
    <submittedName>
        <fullName evidence="1">Uncharacterized protein</fullName>
    </submittedName>
</protein>